<reference evidence="4" key="1">
    <citation type="submission" date="2016-03" db="EMBL/GenBank/DDBJ databases">
        <title>Complete genome sequence of the type strain Actinoalloteichus hymeniacidonis DSM 45092.</title>
        <authorList>
            <person name="Schaffert L."/>
            <person name="Albersmeier A."/>
            <person name="Winkler A."/>
            <person name="Kalinowski J."/>
            <person name="Zotchev S."/>
            <person name="Ruckert C."/>
        </authorList>
    </citation>
    <scope>NUCLEOTIDE SEQUENCE [LARGE SCALE GENOMIC DNA]</scope>
    <source>
        <strain evidence="4">HPA177(T) (DSM 45092(T))</strain>
    </source>
</reference>
<dbReference type="CDD" id="cd02238">
    <property type="entry name" value="cupin_KdgF"/>
    <property type="match status" value="1"/>
</dbReference>
<keyword evidence="4" id="KW-1185">Reference proteome</keyword>
<dbReference type="PANTHER" id="PTHR40112">
    <property type="entry name" value="H2HPP ISOMERASE"/>
    <property type="match status" value="1"/>
</dbReference>
<dbReference type="InterPro" id="IPR011051">
    <property type="entry name" value="RmlC_Cupin_sf"/>
</dbReference>
<evidence type="ECO:0000259" key="2">
    <source>
        <dbReference type="Pfam" id="PF07883"/>
    </source>
</evidence>
<feature type="region of interest" description="Disordered" evidence="1">
    <location>
        <begin position="1"/>
        <end position="35"/>
    </location>
</feature>
<dbReference type="RefSeq" id="WP_084642823.1">
    <property type="nucleotide sequence ID" value="NZ_CP014859.1"/>
</dbReference>
<evidence type="ECO:0000313" key="3">
    <source>
        <dbReference type="EMBL" id="AOS62812.1"/>
    </source>
</evidence>
<evidence type="ECO:0000256" key="1">
    <source>
        <dbReference type="SAM" id="MobiDB-lite"/>
    </source>
</evidence>
<evidence type="ECO:0000313" key="4">
    <source>
        <dbReference type="Proteomes" id="UP000095210"/>
    </source>
</evidence>
<dbReference type="Gene3D" id="2.60.120.10">
    <property type="entry name" value="Jelly Rolls"/>
    <property type="match status" value="1"/>
</dbReference>
<dbReference type="EMBL" id="CP014859">
    <property type="protein sequence ID" value="AOS62812.1"/>
    <property type="molecule type" value="Genomic_DNA"/>
</dbReference>
<dbReference type="AlphaFoldDB" id="A0AAC9HP27"/>
<dbReference type="Pfam" id="PF07883">
    <property type="entry name" value="Cupin_2"/>
    <property type="match status" value="1"/>
</dbReference>
<name>A0AAC9HP27_9PSEU</name>
<dbReference type="Proteomes" id="UP000095210">
    <property type="component" value="Chromosome"/>
</dbReference>
<dbReference type="SUPFAM" id="SSF51182">
    <property type="entry name" value="RmlC-like cupins"/>
    <property type="match status" value="1"/>
</dbReference>
<dbReference type="InterPro" id="IPR052535">
    <property type="entry name" value="Bacilysin_H2HPP_isomerase"/>
</dbReference>
<dbReference type="InterPro" id="IPR014710">
    <property type="entry name" value="RmlC-like_jellyroll"/>
</dbReference>
<sequence>MPFDSPSPADPSVPETDPTEAQATALPADQDTAQGPRIDADVVITPAAGVDGAEAFPGLLRRVLAYNDRLMLVEHVMEEGSVFPRHSHPHEQLAYLVSGRVRVVAGDETFEAGPGDSFVVRGGVEHQVWALERSVALDVFTPFREDYVEWVDGR</sequence>
<dbReference type="InterPro" id="IPR013096">
    <property type="entry name" value="Cupin_2"/>
</dbReference>
<organism evidence="3 4">
    <name type="scientific">Actinoalloteichus hymeniacidonis</name>
    <dbReference type="NCBI Taxonomy" id="340345"/>
    <lineage>
        <taxon>Bacteria</taxon>
        <taxon>Bacillati</taxon>
        <taxon>Actinomycetota</taxon>
        <taxon>Actinomycetes</taxon>
        <taxon>Pseudonocardiales</taxon>
        <taxon>Pseudonocardiaceae</taxon>
        <taxon>Actinoalloteichus</taxon>
    </lineage>
</organism>
<protein>
    <submittedName>
        <fullName evidence="3">Double-stranded beta-helix domain-containing protein</fullName>
    </submittedName>
</protein>
<feature type="domain" description="Cupin type-2" evidence="2">
    <location>
        <begin position="76"/>
        <end position="132"/>
    </location>
</feature>
<dbReference type="KEGG" id="ahm:TL08_09985"/>
<gene>
    <name evidence="3" type="ORF">TL08_09985</name>
</gene>
<proteinExistence type="predicted"/>
<accession>A0AAC9HP27</accession>
<dbReference type="PANTHER" id="PTHR40112:SF1">
    <property type="entry name" value="H2HPP ISOMERASE"/>
    <property type="match status" value="1"/>
</dbReference>